<keyword evidence="2" id="KW-0680">Restriction system</keyword>
<organism evidence="5 6">
    <name type="scientific">Streptosporangium becharense</name>
    <dbReference type="NCBI Taxonomy" id="1816182"/>
    <lineage>
        <taxon>Bacteria</taxon>
        <taxon>Bacillati</taxon>
        <taxon>Actinomycetota</taxon>
        <taxon>Actinomycetes</taxon>
        <taxon>Streptosporangiales</taxon>
        <taxon>Streptosporangiaceae</taxon>
        <taxon>Streptosporangium</taxon>
    </lineage>
</organism>
<protein>
    <submittedName>
        <fullName evidence="5">Type I restriction enzyme S subunit</fullName>
        <ecNumber evidence="5">3.1.21.3</ecNumber>
    </submittedName>
</protein>
<dbReference type="InterPro" id="IPR000055">
    <property type="entry name" value="Restrct_endonuc_typeI_TRD"/>
</dbReference>
<dbReference type="GO" id="GO:0009035">
    <property type="term" value="F:type I site-specific deoxyribonuclease activity"/>
    <property type="evidence" value="ECO:0007669"/>
    <property type="project" value="UniProtKB-EC"/>
</dbReference>
<evidence type="ECO:0000259" key="4">
    <source>
        <dbReference type="Pfam" id="PF01420"/>
    </source>
</evidence>
<dbReference type="InterPro" id="IPR052021">
    <property type="entry name" value="Type-I_RS_S_subunit"/>
</dbReference>
<dbReference type="Proteomes" id="UP000540685">
    <property type="component" value="Unassembled WGS sequence"/>
</dbReference>
<dbReference type="SUPFAM" id="SSF116734">
    <property type="entry name" value="DNA methylase specificity domain"/>
    <property type="match status" value="2"/>
</dbReference>
<reference evidence="5 6" key="1">
    <citation type="submission" date="2020-08" db="EMBL/GenBank/DDBJ databases">
        <title>Sequencing the genomes of 1000 actinobacteria strains.</title>
        <authorList>
            <person name="Klenk H.-P."/>
        </authorList>
    </citation>
    <scope>NUCLEOTIDE SEQUENCE [LARGE SCALE GENOMIC DNA]</scope>
    <source>
        <strain evidence="5 6">DSM 46887</strain>
    </source>
</reference>
<gene>
    <name evidence="5" type="ORF">F4562_004750</name>
</gene>
<dbReference type="RefSeq" id="WP_184541110.1">
    <property type="nucleotide sequence ID" value="NZ_JACHMP010000001.1"/>
</dbReference>
<comment type="similarity">
    <text evidence="1">Belongs to the type-I restriction system S methylase family.</text>
</comment>
<name>A0A7W9IJ37_9ACTN</name>
<proteinExistence type="inferred from homology"/>
<evidence type="ECO:0000313" key="5">
    <source>
        <dbReference type="EMBL" id="MBB5821688.1"/>
    </source>
</evidence>
<comment type="caution">
    <text evidence="5">The sequence shown here is derived from an EMBL/GenBank/DDBJ whole genome shotgun (WGS) entry which is preliminary data.</text>
</comment>
<evidence type="ECO:0000256" key="2">
    <source>
        <dbReference type="ARBA" id="ARBA00022747"/>
    </source>
</evidence>
<keyword evidence="3" id="KW-0238">DNA-binding</keyword>
<dbReference type="CDD" id="cd17267">
    <property type="entry name" value="RMtype1_S_EcoAO83I-TRD1-CR1_like"/>
    <property type="match status" value="1"/>
</dbReference>
<sequence length="387" mass="42169">MSEWPTVRFEELAAAEKSAFSKPYGSAITKEDYIPQGIPVVRGVNLSKGVFLDDEFVFISGEKADQIPGANLAPGDLVFTHRGTVGQISMIPRTPRYHRYVLSTSQVKARLDPKRSLPEFYYYWFSSPDGQHELLQNVSTVGVPGLGQPVATIKSLRVPSPPLTIQKSIAAALGALDDKIAVNERITLTALELSRSIYRNFSADASTSSELGNFVSLKYGKALREAERREGATPVYGCTGQVGWHDTPLTSGPTPVVGRKGANAGWVSWSPKPCWVIDTAFFVDINAKFISPEVAFLILETANLPALVGDSAVPGLNRDAAHKQLIKVLEPAAAAEVSERVRPLMTQATRVEQESRTLAALRDTLLPQLMSGKLRVRDAERIVEDAL</sequence>
<evidence type="ECO:0000256" key="3">
    <source>
        <dbReference type="ARBA" id="ARBA00023125"/>
    </source>
</evidence>
<evidence type="ECO:0000313" key="6">
    <source>
        <dbReference type="Proteomes" id="UP000540685"/>
    </source>
</evidence>
<dbReference type="PANTHER" id="PTHR30408">
    <property type="entry name" value="TYPE-1 RESTRICTION ENZYME ECOKI SPECIFICITY PROTEIN"/>
    <property type="match status" value="1"/>
</dbReference>
<evidence type="ECO:0000256" key="1">
    <source>
        <dbReference type="ARBA" id="ARBA00010923"/>
    </source>
</evidence>
<dbReference type="GO" id="GO:0009307">
    <property type="term" value="P:DNA restriction-modification system"/>
    <property type="evidence" value="ECO:0007669"/>
    <property type="project" value="UniProtKB-KW"/>
</dbReference>
<accession>A0A7W9IJ37</accession>
<dbReference type="Pfam" id="PF01420">
    <property type="entry name" value="Methylase_S"/>
    <property type="match status" value="1"/>
</dbReference>
<dbReference type="Gene3D" id="3.90.220.20">
    <property type="entry name" value="DNA methylase specificity domains"/>
    <property type="match status" value="2"/>
</dbReference>
<dbReference type="InterPro" id="IPR044946">
    <property type="entry name" value="Restrct_endonuc_typeI_TRD_sf"/>
</dbReference>
<dbReference type="PANTHER" id="PTHR30408:SF12">
    <property type="entry name" value="TYPE I RESTRICTION ENZYME MJAVIII SPECIFICITY SUBUNIT"/>
    <property type="match status" value="1"/>
</dbReference>
<dbReference type="EMBL" id="JACHMP010000001">
    <property type="protein sequence ID" value="MBB5821688.1"/>
    <property type="molecule type" value="Genomic_DNA"/>
</dbReference>
<dbReference type="AlphaFoldDB" id="A0A7W9IJ37"/>
<feature type="domain" description="Type I restriction modification DNA specificity" evidence="4">
    <location>
        <begin position="2"/>
        <end position="186"/>
    </location>
</feature>
<dbReference type="EC" id="3.1.21.3" evidence="5"/>
<keyword evidence="6" id="KW-1185">Reference proteome</keyword>
<keyword evidence="5" id="KW-0378">Hydrolase</keyword>
<dbReference type="GO" id="GO:0003677">
    <property type="term" value="F:DNA binding"/>
    <property type="evidence" value="ECO:0007669"/>
    <property type="project" value="UniProtKB-KW"/>
</dbReference>